<evidence type="ECO:0000313" key="11">
    <source>
        <dbReference type="Proteomes" id="UP000682892"/>
    </source>
</evidence>
<keyword evidence="4 8" id="KW-1133">Transmembrane helix</keyword>
<feature type="domain" description="Putative ionotropic receptor ligand binding" evidence="9">
    <location>
        <begin position="41"/>
        <end position="207"/>
    </location>
</feature>
<reference evidence="10" key="2">
    <citation type="journal article" date="2007" name="Science">
        <title>Genome sequence of Aedes aegypti, a major arbovirus vector.</title>
        <authorList>
            <person name="Nene V."/>
            <person name="Wortman J.R."/>
            <person name="Lawson D."/>
            <person name="Haas B."/>
            <person name="Kodira C."/>
            <person name="Tu Z.J."/>
            <person name="Loftus B."/>
            <person name="Xi Z."/>
            <person name="Megy K."/>
            <person name="Grabherr M."/>
            <person name="Ren Q."/>
            <person name="Zdobnov E.M."/>
            <person name="Lobo N.F."/>
            <person name="Campbell K.S."/>
            <person name="Brown S.E."/>
            <person name="Bonaldo M.F."/>
            <person name="Zhu J."/>
            <person name="Sinkins S.P."/>
            <person name="Hogenkamp D.G."/>
            <person name="Amedeo P."/>
            <person name="Arensburger P."/>
            <person name="Atkinson P.W."/>
            <person name="Bidwell S."/>
            <person name="Biedler J."/>
            <person name="Birney E."/>
            <person name="Bruggner R.V."/>
            <person name="Costas J."/>
            <person name="Coy M.R."/>
            <person name="Crabtree J."/>
            <person name="Crawford M."/>
            <person name="Debruyn B."/>
            <person name="Decaprio D."/>
            <person name="Eiglmeier K."/>
            <person name="Eisenstadt E."/>
            <person name="El-Dorry H."/>
            <person name="Gelbart W.M."/>
            <person name="Gomes S.L."/>
            <person name="Hammond M."/>
            <person name="Hannick L.I."/>
            <person name="Hogan J.R."/>
            <person name="Holmes M.H."/>
            <person name="Jaffe D."/>
            <person name="Johnston J.S."/>
            <person name="Kennedy R.C."/>
            <person name="Koo H."/>
            <person name="Kravitz S."/>
            <person name="Kriventseva E.V."/>
            <person name="Kulp D."/>
            <person name="Labutti K."/>
            <person name="Lee E."/>
            <person name="Li S."/>
            <person name="Lovin D.D."/>
            <person name="Mao C."/>
            <person name="Mauceli E."/>
            <person name="Menck C.F."/>
            <person name="Miller J.R."/>
            <person name="Montgomery P."/>
            <person name="Mori A."/>
            <person name="Nascimento A.L."/>
            <person name="Naveira H.F."/>
            <person name="Nusbaum C."/>
            <person name="O'leary S."/>
            <person name="Orvis J."/>
            <person name="Pertea M."/>
            <person name="Quesneville H."/>
            <person name="Reidenbach K.R."/>
            <person name="Rogers Y.H."/>
            <person name="Roth C.W."/>
            <person name="Schneider J.R."/>
            <person name="Schatz M."/>
            <person name="Shumway M."/>
            <person name="Stanke M."/>
            <person name="Stinson E.O."/>
            <person name="Tubio J.M."/>
            <person name="Vanzee J.P."/>
            <person name="Verjovski-Almeida S."/>
            <person name="Werner D."/>
            <person name="White O."/>
            <person name="Wyder S."/>
            <person name="Zeng Q."/>
            <person name="Zhao Q."/>
            <person name="Zhao Y."/>
            <person name="Hill C.A."/>
            <person name="Raikhel A.S."/>
            <person name="Soares M.B."/>
            <person name="Knudson D.L."/>
            <person name="Lee N.H."/>
            <person name="Galagan J."/>
            <person name="Salzberg S.L."/>
            <person name="Paulsen I.T."/>
            <person name="Dimopoulos G."/>
            <person name="Collins F.H."/>
            <person name="Birren B."/>
            <person name="Fraser-Liggett C.M."/>
            <person name="Severson D.W."/>
        </authorList>
    </citation>
    <scope>NUCLEOTIDE SEQUENCE [LARGE SCALE GENOMIC DNA]</scope>
    <source>
        <strain evidence="10">Liverpool</strain>
    </source>
</reference>
<accession>Q17FN2</accession>
<dbReference type="Proteomes" id="UP000682892">
    <property type="component" value="Unassembled WGS sequence"/>
</dbReference>
<reference evidence="10" key="3">
    <citation type="submission" date="2012-09" db="EMBL/GenBank/DDBJ databases">
        <authorList>
            <consortium name="VectorBase"/>
        </authorList>
    </citation>
    <scope>NUCLEOTIDE SEQUENCE</scope>
    <source>
        <strain evidence="10">Liverpool</strain>
    </source>
</reference>
<feature type="transmembrane region" description="Helical" evidence="8">
    <location>
        <begin position="398"/>
        <end position="417"/>
    </location>
</feature>
<evidence type="ECO:0000256" key="5">
    <source>
        <dbReference type="ARBA" id="ARBA00023136"/>
    </source>
</evidence>
<evidence type="ECO:0000256" key="7">
    <source>
        <dbReference type="ARBA" id="ARBA00023180"/>
    </source>
</evidence>
<organism evidence="10 11">
    <name type="scientific">Aedes aegypti</name>
    <name type="common">Yellowfever mosquito</name>
    <name type="synonym">Culex aegypti</name>
    <dbReference type="NCBI Taxonomy" id="7159"/>
    <lineage>
        <taxon>Eukaryota</taxon>
        <taxon>Metazoa</taxon>
        <taxon>Ecdysozoa</taxon>
        <taxon>Arthropoda</taxon>
        <taxon>Hexapoda</taxon>
        <taxon>Insecta</taxon>
        <taxon>Pterygota</taxon>
        <taxon>Neoptera</taxon>
        <taxon>Endopterygota</taxon>
        <taxon>Diptera</taxon>
        <taxon>Nematocera</taxon>
        <taxon>Culicoidea</taxon>
        <taxon>Culicidae</taxon>
        <taxon>Culicinae</taxon>
        <taxon>Aedini</taxon>
        <taxon>Aedes</taxon>
        <taxon>Stegomyia</taxon>
    </lineage>
</organism>
<keyword evidence="5 8" id="KW-0472">Membrane</keyword>
<protein>
    <submittedName>
        <fullName evidence="10">AAEL003335-PA</fullName>
    </submittedName>
</protein>
<keyword evidence="7" id="KW-0325">Glycoprotein</keyword>
<feature type="transmembrane region" description="Helical" evidence="8">
    <location>
        <begin position="586"/>
        <end position="608"/>
    </location>
</feature>
<gene>
    <name evidence="10" type="ORF">AaeL_AAEL003335</name>
</gene>
<dbReference type="Pfam" id="PF24061">
    <property type="entry name" value="LBD_receptor"/>
    <property type="match status" value="1"/>
</dbReference>
<evidence type="ECO:0000256" key="1">
    <source>
        <dbReference type="ARBA" id="ARBA00004651"/>
    </source>
</evidence>
<dbReference type="PANTHER" id="PTHR42643:SF30">
    <property type="entry name" value="IONOTROPIC RECEPTOR 40A-RELATED"/>
    <property type="match status" value="1"/>
</dbReference>
<sequence length="611" mass="69817">MSAVYGEALTPLPAVQPTLQLLVHAATAIFVSSEFNDTVPYTVFISWETSNDHPVQQFPQLIDQVLRSLEKEHIVVRIIYHKSVETVRPRTTNVFFVDGLSAFEELHATIRPKQYDFTGNYIIIVLNENEQAEEEFVAERILQLMWQYYVVNVDVLFGSLDYEEVRMYTYFPFNPGSCEKVKSVTWNTFREGRFLSSRPHFPPKLNNFHGCPLTAAVYTYGAFMRLQHGPGETVAGMDGIDAVLLRHISAKLNFSTVLREVPHGLRFGLIFENGTTTGAMKMVIEGEANFTLGFFGYNQLRLKFMSLSHNYHFTALVVMVSAGEEYEAFEKLLLPFTNTLWFVFLGCISVGFLVISAIGRMSTRVQAFVFGSRIQSPAVNLMNVLFGGSLPVLPTRNFARFILTLWLIHGLITRTVYQQALFNFLQLSTNHSTITTLKQLIDGRYPIYLTSSEEYVFNHLPELQPQVRIIPDAEIKRYDDAIRRGQLRGARISNYEKVLYDNARFVDGQYLRMLKERLYNYAISIGLRLNSCLTKPFDDTLLELIPHGMVRAWVNRYVDDKYAVVPEASDEQKQLTVRQLLGAFQLWAIALGGSCVVFCMEICCYYLAKKC</sequence>
<evidence type="ECO:0000256" key="2">
    <source>
        <dbReference type="ARBA" id="ARBA00022475"/>
    </source>
</evidence>
<dbReference type="PaxDb" id="7159-AAEL003335-PA"/>
<dbReference type="eggNOG" id="KOG1052">
    <property type="taxonomic scope" value="Eukaryota"/>
</dbReference>
<evidence type="ECO:0000256" key="4">
    <source>
        <dbReference type="ARBA" id="ARBA00022989"/>
    </source>
</evidence>
<proteinExistence type="predicted"/>
<dbReference type="VEuPathDB" id="VectorBase:AAEL027719"/>
<dbReference type="EMBL" id="CH477269">
    <property type="protein sequence ID" value="EAT45392.1"/>
    <property type="molecule type" value="Genomic_DNA"/>
</dbReference>
<dbReference type="PhylomeDB" id="Q17FN2"/>
<evidence type="ECO:0000259" key="9">
    <source>
        <dbReference type="Pfam" id="PF24061"/>
    </source>
</evidence>
<dbReference type="Gene3D" id="3.40.190.10">
    <property type="entry name" value="Periplasmic binding protein-like II"/>
    <property type="match status" value="1"/>
</dbReference>
<keyword evidence="2" id="KW-1003">Cell membrane</keyword>
<comment type="subcellular location">
    <subcellularLocation>
        <location evidence="1">Cell membrane</location>
        <topology evidence="1">Multi-pass membrane protein</topology>
    </subcellularLocation>
</comment>
<name>Q17FN2_AEDAE</name>
<dbReference type="InterPro" id="IPR056198">
    <property type="entry name" value="LBD_receptor"/>
</dbReference>
<evidence type="ECO:0000256" key="8">
    <source>
        <dbReference type="SAM" id="Phobius"/>
    </source>
</evidence>
<evidence type="ECO:0000256" key="6">
    <source>
        <dbReference type="ARBA" id="ARBA00023170"/>
    </source>
</evidence>
<evidence type="ECO:0000313" key="10">
    <source>
        <dbReference type="EMBL" id="EAT45392.1"/>
    </source>
</evidence>
<dbReference type="AlphaFoldDB" id="Q17FN2"/>
<dbReference type="OMA" id="YQLVIYF"/>
<dbReference type="InterPro" id="IPR052192">
    <property type="entry name" value="Insect_Ionotropic_Sensory_Rcpt"/>
</dbReference>
<dbReference type="PANTHER" id="PTHR42643">
    <property type="entry name" value="IONOTROPIC RECEPTOR 20A-RELATED"/>
    <property type="match status" value="1"/>
</dbReference>
<dbReference type="SUPFAM" id="SSF53850">
    <property type="entry name" value="Periplasmic binding protein-like II"/>
    <property type="match status" value="1"/>
</dbReference>
<keyword evidence="3 8" id="KW-0812">Transmembrane</keyword>
<evidence type="ECO:0000256" key="3">
    <source>
        <dbReference type="ARBA" id="ARBA00022692"/>
    </source>
</evidence>
<feature type="transmembrane region" description="Helical" evidence="8">
    <location>
        <begin position="340"/>
        <end position="358"/>
    </location>
</feature>
<reference evidence="10" key="1">
    <citation type="submission" date="2005-10" db="EMBL/GenBank/DDBJ databases">
        <authorList>
            <person name="Loftus B.J."/>
            <person name="Nene V.M."/>
            <person name="Hannick L.I."/>
            <person name="Bidwell S."/>
            <person name="Haas B."/>
            <person name="Amedeo P."/>
            <person name="Orvis J."/>
            <person name="Wortman J.R."/>
            <person name="White O.R."/>
            <person name="Salzberg S."/>
            <person name="Shumway M."/>
            <person name="Koo H."/>
            <person name="Zhao Y."/>
            <person name="Holmes M."/>
            <person name="Miller J."/>
            <person name="Schatz M."/>
            <person name="Pop M."/>
            <person name="Pai G."/>
            <person name="Utterback T."/>
            <person name="Rogers Y.-H."/>
            <person name="Kravitz S."/>
            <person name="Fraser C.M."/>
        </authorList>
    </citation>
    <scope>NUCLEOTIDE SEQUENCE</scope>
    <source>
        <strain evidence="10">Liverpool</strain>
    </source>
</reference>
<dbReference type="GO" id="GO:0005886">
    <property type="term" value="C:plasma membrane"/>
    <property type="evidence" value="ECO:0007669"/>
    <property type="project" value="UniProtKB-SubCell"/>
</dbReference>
<keyword evidence="6" id="KW-0675">Receptor</keyword>